<dbReference type="InterPro" id="IPR036322">
    <property type="entry name" value="WD40_repeat_dom_sf"/>
</dbReference>
<dbReference type="Proteomes" id="UP000515159">
    <property type="component" value="Chromosome 4"/>
</dbReference>
<evidence type="ECO:0000256" key="13">
    <source>
        <dbReference type="ARBA" id="ARBA00074727"/>
    </source>
</evidence>
<evidence type="ECO:0000256" key="11">
    <source>
        <dbReference type="ARBA" id="ARBA00055223"/>
    </source>
</evidence>
<evidence type="ECO:0000256" key="9">
    <source>
        <dbReference type="ARBA" id="ARBA00023212"/>
    </source>
</evidence>
<sequence length="1799" mass="208592">MEREGAEKDKALSGESQKPAAPGGVNTKKGPSELTQEKSEAPDSEKTEVSIKKIPDDFFYDYEEICSRPSVTEDSKIPSNLLHFIHSFGYDCTKRANLQLLDEQTVMYIAGNLILLLNMKTKEQRYLRSCSGGGIGMIKVHSSYRYFAVAEKGVNPHVIIYEYPSLRPFRILRGGTTEAYAYVDFNVSGTLLASMGSSPDYMLTVWNWKEEQIVLRSKAFSQDVFRVSFSTENEDQLTTSGTGHIKFWKMARTFTGLKLQGALGRFGKTALTDIEGYVELPDGKVISGSEWGNMLLWEGGLIKVEICRKGKRVCHVGSINQFVLDEGELITIGTDGYIRAWDFETLDTIESADESGIVEIEPMNELLVGKNVNLCSMVRNHERDSPIWYAQDSSGRIWKLDLSFTNITQDPECLFSFHSGKIKGLDTSPNTYLMATTALDNSVRIYDFIAKNPVVEMRFKQGGTSLVWVPRLINPKGGLIAVGFEDGVVRILDLYNPKGLTIVAGRYTTGDAEMCLKQAFKPHNAAVTTIAYERNGELLATGSEDETVFFFATGDKYEPIGFIHVPGPVRELHWSPPSHEKNMLLVLCENGFAVQVPAPSSKIQNLESTYEIYGLPIQCFHFYSIKSRIKREEERVRREKVKEQKQKEKEAWIQQQKQMGVELTEEDLQEEPEEEEELPAIYIPEEPSPILCGFYSTPDNFWLSLGGYDSGFLYHCKFPNEQNDPNDFSLRKDEPFYVVPMEHTDDNPIQKIHFSSNKNLMFCGMEDGAVRVYPLLSNDPFLSSIQGYWTLNMHDNNYGYIQALTSSYEGQFLITCGADGNIFIFSILLQEDIEKVMKVKRAKVPSPRRELEMEKAAEDIEDPKAYSIENAKLKREHDQMVKEAEDRKAKKRQELDILRTEFRQLLMKNRELPTHMQLQRAEFEMDHRIREEMERQTSQRVRIVYKELAWEQEKHKIGLQKLQARFRDTVEFDTVVVHAIQSDHQVSTYRLLALSDKYHRLMQKLKKRRPTRHELKLKEFEAVKEIREAAGEANKRKEEMEQEMLDESTDQWAGTHITASRAEKLKKIIEKAEKAKAKIANRKREWEELYNKKPSENYEHPEDVMAIKEAKEKIGDFRLKTAADYTVPEHLRINAEKKRGQLAMLEGQIHMQKEIMNRKIIVLRDFKVSTIEEIKRLVQEVKKIQSTLDVIKHLPIPTIPYMLPEEMPEKKFQYENETLFKFKLEQELKLKAQSSSEKQDGFGGFGGFSGYPLAQKLADRRSRISLRSVSVIRQFSKRSYTEETPQIEEDSMMSTELEVEIQKIEEIKNLYMQKCFINKINSLVSIFDAELRLLRHEKQKMDFQMKMGDLMHITLFEELLHLKDFEKREDTLQERVTDRIAEKEEMKWKCEDYQQQLEIKKRDIVKLQEREKALCANFQSSLGENNKFANFLTKVFKKKIKRTKKKEVIGEEDEDEESDEESEDESAWDSDEDEGSESDVFDDSVCPDNCDPVLFESTLQLREKRLDIEEALAEEKKIADNYKKEYDNLVRKIKVVENNLMTAEAELEVFQREKQQRLNELYVVVPLKLHQVEYVINGEIPTDFSQALVFTNHALHSLQYRIKELQLEKVEQRELYKQARQQHKQLIRDRKDIEAKIQELEEKCRQEMMLKFGRIVDLEALQTLSVNTSLEELKEKTLENEIRLAREIKNWEDKIIDVKRFLMEIINENTSKLKQMDILLIRKKGLESKLDELQTNPGEEFRVVRKSDIRDRERLVQLVTIQIQEIGVLKEEINLLSRKGGNILPPAQGPRPPNSDTLV</sequence>
<evidence type="ECO:0000256" key="10">
    <source>
        <dbReference type="ARBA" id="ARBA00023273"/>
    </source>
</evidence>
<feature type="region of interest" description="Disordered" evidence="16">
    <location>
        <begin position="1447"/>
        <end position="1486"/>
    </location>
</feature>
<keyword evidence="3" id="KW-0597">Phosphoprotein</keyword>
<dbReference type="OrthoDB" id="1935234at2759"/>
<comment type="similarity">
    <text evidence="12">Belongs to the CFAP44 family.</text>
</comment>
<keyword evidence="17" id="KW-1185">Reference proteome</keyword>
<dbReference type="GeneID" id="117359917"/>
<dbReference type="InParanoid" id="A0A6P8QL14"/>
<dbReference type="PANTHER" id="PTHR14885">
    <property type="entry name" value="CILIA- AND FLAGELLA-ASSOCIATED PROTEIN 43-RELATED"/>
    <property type="match status" value="1"/>
</dbReference>
<dbReference type="GO" id="GO:0007288">
    <property type="term" value="P:sperm axoneme assembly"/>
    <property type="evidence" value="ECO:0007669"/>
    <property type="project" value="UniProtKB-ARBA"/>
</dbReference>
<dbReference type="Gene3D" id="2.130.10.10">
    <property type="entry name" value="YVTN repeat-like/Quinoprotein amine dehydrogenase"/>
    <property type="match status" value="3"/>
</dbReference>
<protein>
    <recommendedName>
        <fullName evidence="13">Cilia- and flagella-associated protein 44</fullName>
    </recommendedName>
</protein>
<evidence type="ECO:0000256" key="7">
    <source>
        <dbReference type="ARBA" id="ARBA00023054"/>
    </source>
</evidence>
<evidence type="ECO:0000313" key="18">
    <source>
        <dbReference type="RefSeq" id="XP_033799272.1"/>
    </source>
</evidence>
<feature type="compositionally biased region" description="Basic and acidic residues" evidence="16">
    <location>
        <begin position="1"/>
        <end position="12"/>
    </location>
</feature>
<feature type="coiled-coil region" evidence="15">
    <location>
        <begin position="1595"/>
        <end position="1650"/>
    </location>
</feature>
<evidence type="ECO:0000256" key="5">
    <source>
        <dbReference type="ARBA" id="ARBA00022737"/>
    </source>
</evidence>
<evidence type="ECO:0000313" key="17">
    <source>
        <dbReference type="Proteomes" id="UP000515159"/>
    </source>
</evidence>
<feature type="coiled-coil region" evidence="15">
    <location>
        <begin position="1023"/>
        <end position="1092"/>
    </location>
</feature>
<feature type="coiled-coil region" evidence="15">
    <location>
        <begin position="1674"/>
        <end position="1736"/>
    </location>
</feature>
<evidence type="ECO:0000256" key="16">
    <source>
        <dbReference type="SAM" id="MobiDB-lite"/>
    </source>
</evidence>
<accession>A0A6P8QL14</accession>
<gene>
    <name evidence="18" type="primary">CFAP44</name>
</gene>
<keyword evidence="7 15" id="KW-0175">Coiled coil</keyword>
<feature type="compositionally biased region" description="Basic and acidic residues" evidence="16">
    <location>
        <begin position="35"/>
        <end position="48"/>
    </location>
</feature>
<dbReference type="PROSITE" id="PS50082">
    <property type="entry name" value="WD_REPEATS_2"/>
    <property type="match status" value="2"/>
</dbReference>
<feature type="coiled-coil region" evidence="15">
    <location>
        <begin position="1383"/>
        <end position="1410"/>
    </location>
</feature>
<dbReference type="Pfam" id="PF00400">
    <property type="entry name" value="WD40"/>
    <property type="match status" value="3"/>
</dbReference>
<evidence type="ECO:0000256" key="12">
    <source>
        <dbReference type="ARBA" id="ARBA00060934"/>
    </source>
</evidence>
<feature type="region of interest" description="Disordered" evidence="16">
    <location>
        <begin position="1"/>
        <end position="48"/>
    </location>
</feature>
<dbReference type="RefSeq" id="XP_033799272.1">
    <property type="nucleotide sequence ID" value="XM_033943381.1"/>
</dbReference>
<keyword evidence="4 14" id="KW-0853">WD repeat</keyword>
<keyword evidence="10" id="KW-0966">Cell projection</keyword>
<dbReference type="FunCoup" id="A0A6P8QL14">
    <property type="interactions" value="223"/>
</dbReference>
<dbReference type="CTD" id="55779"/>
<dbReference type="FunFam" id="2.130.10.10:FF:000401">
    <property type="entry name" value="Cilia- and flagella-associated protein 44"/>
    <property type="match status" value="1"/>
</dbReference>
<feature type="repeat" description="WD" evidence="14">
    <location>
        <begin position="520"/>
        <end position="551"/>
    </location>
</feature>
<evidence type="ECO:0000256" key="4">
    <source>
        <dbReference type="ARBA" id="ARBA00022574"/>
    </source>
</evidence>
<evidence type="ECO:0000256" key="1">
    <source>
        <dbReference type="ARBA" id="ARBA00004611"/>
    </source>
</evidence>
<evidence type="ECO:0000256" key="15">
    <source>
        <dbReference type="SAM" id="Coils"/>
    </source>
</evidence>
<dbReference type="InterPro" id="IPR001680">
    <property type="entry name" value="WD40_rpt"/>
</dbReference>
<feature type="region of interest" description="Disordered" evidence="16">
    <location>
        <begin position="1780"/>
        <end position="1799"/>
    </location>
</feature>
<comment type="function">
    <text evidence="11">Flagellar protein involved in sperm flagellum axoneme organization and function.</text>
</comment>
<keyword evidence="2" id="KW-0963">Cytoplasm</keyword>
<evidence type="ECO:0000256" key="3">
    <source>
        <dbReference type="ARBA" id="ARBA00022553"/>
    </source>
</evidence>
<keyword evidence="9" id="KW-0206">Cytoskeleton</keyword>
<dbReference type="SMART" id="SM00320">
    <property type="entry name" value="WD40"/>
    <property type="match status" value="7"/>
</dbReference>
<evidence type="ECO:0000256" key="2">
    <source>
        <dbReference type="ARBA" id="ARBA00022490"/>
    </source>
</evidence>
<dbReference type="FunFam" id="2.130.10.10:FF:000547">
    <property type="entry name" value="Cilia- and flagella-associated protein 44"/>
    <property type="match status" value="1"/>
</dbReference>
<dbReference type="KEGG" id="gsh:117359917"/>
<dbReference type="PANTHER" id="PTHR14885:SF3">
    <property type="entry name" value="CILIA- AND FLAGELLA-ASSOCIATED PROTEIN 44"/>
    <property type="match status" value="1"/>
</dbReference>
<feature type="compositionally biased region" description="Acidic residues" evidence="16">
    <location>
        <begin position="1450"/>
        <end position="1482"/>
    </location>
</feature>
<organism evidence="17 18">
    <name type="scientific">Geotrypetes seraphini</name>
    <name type="common">Gaboon caecilian</name>
    <name type="synonym">Caecilia seraphini</name>
    <dbReference type="NCBI Taxonomy" id="260995"/>
    <lineage>
        <taxon>Eukaryota</taxon>
        <taxon>Metazoa</taxon>
        <taxon>Chordata</taxon>
        <taxon>Craniata</taxon>
        <taxon>Vertebrata</taxon>
        <taxon>Euteleostomi</taxon>
        <taxon>Amphibia</taxon>
        <taxon>Gymnophiona</taxon>
        <taxon>Geotrypetes</taxon>
    </lineage>
</organism>
<keyword evidence="8" id="KW-0969">Cilium</keyword>
<evidence type="ECO:0000256" key="8">
    <source>
        <dbReference type="ARBA" id="ARBA00023069"/>
    </source>
</evidence>
<name>A0A6P8QL14_GEOSA</name>
<evidence type="ECO:0000256" key="6">
    <source>
        <dbReference type="ARBA" id="ARBA00022846"/>
    </source>
</evidence>
<dbReference type="InterPro" id="IPR015943">
    <property type="entry name" value="WD40/YVTN_repeat-like_dom_sf"/>
</dbReference>
<feature type="repeat" description="WD" evidence="14">
    <location>
        <begin position="415"/>
        <end position="447"/>
    </location>
</feature>
<comment type="subcellular location">
    <subcellularLocation>
        <location evidence="1">Cytoplasm</location>
        <location evidence="1">Cytoskeleton</location>
        <location evidence="1">Flagellum axoneme</location>
    </subcellularLocation>
</comment>
<feature type="coiled-coil region" evidence="15">
    <location>
        <begin position="870"/>
        <end position="901"/>
    </location>
</feature>
<proteinExistence type="inferred from homology"/>
<reference evidence="18" key="1">
    <citation type="submission" date="2025-08" db="UniProtKB">
        <authorList>
            <consortium name="RefSeq"/>
        </authorList>
    </citation>
    <scope>IDENTIFICATION</scope>
</reference>
<evidence type="ECO:0000256" key="14">
    <source>
        <dbReference type="PROSITE-ProRule" id="PRU00221"/>
    </source>
</evidence>
<keyword evidence="6 18" id="KW-0282">Flagellum</keyword>
<keyword evidence="5" id="KW-0677">Repeat</keyword>
<feature type="coiled-coil region" evidence="15">
    <location>
        <begin position="1505"/>
        <end position="1560"/>
    </location>
</feature>
<dbReference type="SUPFAM" id="SSF50978">
    <property type="entry name" value="WD40 repeat-like"/>
    <property type="match status" value="2"/>
</dbReference>